<accession>A0A075P5P8</accession>
<dbReference type="eggNOG" id="COG3803">
    <property type="taxonomic scope" value="Bacteria"/>
</dbReference>
<dbReference type="Pfam" id="PF06041">
    <property type="entry name" value="DUF924"/>
    <property type="match status" value="1"/>
</dbReference>
<evidence type="ECO:0000313" key="2">
    <source>
        <dbReference type="Proteomes" id="UP000056090"/>
    </source>
</evidence>
<dbReference type="SUPFAM" id="SSF48452">
    <property type="entry name" value="TPR-like"/>
    <property type="match status" value="1"/>
</dbReference>
<dbReference type="InterPro" id="IPR010323">
    <property type="entry name" value="DUF924"/>
</dbReference>
<gene>
    <name evidence="1" type="ORF">EP13_08000</name>
</gene>
<name>A0A075P5P8_9ALTE</name>
<keyword evidence="2" id="KW-1185">Reference proteome</keyword>
<evidence type="ECO:0000313" key="1">
    <source>
        <dbReference type="EMBL" id="AIF98627.1"/>
    </source>
</evidence>
<dbReference type="Proteomes" id="UP000056090">
    <property type="component" value="Chromosome"/>
</dbReference>
<dbReference type="RefSeq" id="WP_044056803.1">
    <property type="nucleotide sequence ID" value="NZ_CBCSKJ010000001.1"/>
</dbReference>
<dbReference type="EMBL" id="CP008849">
    <property type="protein sequence ID" value="AIF98627.1"/>
    <property type="molecule type" value="Genomic_DNA"/>
</dbReference>
<organism evidence="1 2">
    <name type="scientific">Alteromonas australica</name>
    <dbReference type="NCBI Taxonomy" id="589873"/>
    <lineage>
        <taxon>Bacteria</taxon>
        <taxon>Pseudomonadati</taxon>
        <taxon>Pseudomonadota</taxon>
        <taxon>Gammaproteobacteria</taxon>
        <taxon>Alteromonadales</taxon>
        <taxon>Alteromonadaceae</taxon>
        <taxon>Alteromonas/Salinimonas group</taxon>
        <taxon>Alteromonas</taxon>
    </lineage>
</organism>
<dbReference type="Gene3D" id="1.25.40.10">
    <property type="entry name" value="Tetratricopeptide repeat domain"/>
    <property type="match status" value="1"/>
</dbReference>
<dbReference type="KEGG" id="aal:EP13_08000"/>
<dbReference type="GeneID" id="78254854"/>
<proteinExistence type="predicted"/>
<sequence length="187" mass="21409">MDKPHLVLEEASRVLSFWFDDLSSEQWFTQDSALDRTISSHFYSLHRSAALGELWPWRATPTGRLAEILVLDQFSRNMFRHTAQAFAYDGIALVLAQEAVSVEADKTLTPQQSAFLYMPFMHSESLAIHDIAQQLFSAPGLETQLDFQQRHVAVLQQFGRYPHRNQVLGRKSTPEELAFLEQNPQGF</sequence>
<dbReference type="AlphaFoldDB" id="A0A075P5P8"/>
<dbReference type="InterPro" id="IPR011990">
    <property type="entry name" value="TPR-like_helical_dom_sf"/>
</dbReference>
<protein>
    <submittedName>
        <fullName evidence="1">Membrane protein</fullName>
    </submittedName>
</protein>
<dbReference type="Gene3D" id="1.20.58.320">
    <property type="entry name" value="TPR-like"/>
    <property type="match status" value="1"/>
</dbReference>
<reference evidence="1 2" key="1">
    <citation type="submission" date="2014-06" db="EMBL/GenBank/DDBJ databases">
        <title>Genomes of Alteromonas australica, a world apart.</title>
        <authorList>
            <person name="Gonzaga A."/>
            <person name="Lopez-Perez M."/>
            <person name="Rodriguez-Valera F."/>
        </authorList>
    </citation>
    <scope>NUCLEOTIDE SEQUENCE [LARGE SCALE GENOMIC DNA]</scope>
    <source>
        <strain evidence="1 2">H 17</strain>
    </source>
</reference>